<protein>
    <submittedName>
        <fullName evidence="2">Uncharacterized protein LOC116296991</fullName>
    </submittedName>
</protein>
<keyword evidence="1" id="KW-1185">Reference proteome</keyword>
<dbReference type="Gene3D" id="2.80.10.50">
    <property type="match status" value="1"/>
</dbReference>
<dbReference type="RefSeq" id="XP_031560984.1">
    <property type="nucleotide sequence ID" value="XM_031705124.1"/>
</dbReference>
<gene>
    <name evidence="2" type="primary">LOC116296991</name>
</gene>
<dbReference type="KEGG" id="aten:116296991"/>
<evidence type="ECO:0000313" key="1">
    <source>
        <dbReference type="Proteomes" id="UP000515163"/>
    </source>
</evidence>
<sequence>MASCKKPESGKSVCDGKDEEFSEGYYKICCLSNEGDVQGHFLKIDDNQVTANASRHDEKAVLKIRAVQNEKDELVMIIENGNNEALSVEHDELNDKYQICVRMNEELEQVHKLRDAEHYKNNYLFKKVPREPGSEIFQITSNATIDGKPLTVAFDEYGKPMDPMQNHHEDGSFFRLLSA</sequence>
<dbReference type="Proteomes" id="UP000515163">
    <property type="component" value="Unplaced"/>
</dbReference>
<name>A0A6P8HX76_ACTTE</name>
<evidence type="ECO:0000313" key="2">
    <source>
        <dbReference type="RefSeq" id="XP_031560984.1"/>
    </source>
</evidence>
<reference evidence="2" key="1">
    <citation type="submission" date="2025-08" db="UniProtKB">
        <authorList>
            <consortium name="RefSeq"/>
        </authorList>
    </citation>
    <scope>IDENTIFICATION</scope>
    <source>
        <tissue evidence="2">Tentacle</tissue>
    </source>
</reference>
<dbReference type="GeneID" id="116296991"/>
<dbReference type="AlphaFoldDB" id="A0A6P8HX76"/>
<dbReference type="InParanoid" id="A0A6P8HX76"/>
<accession>A0A6P8HX76</accession>
<organism evidence="1 2">
    <name type="scientific">Actinia tenebrosa</name>
    <name type="common">Australian red waratah sea anemone</name>
    <dbReference type="NCBI Taxonomy" id="6105"/>
    <lineage>
        <taxon>Eukaryota</taxon>
        <taxon>Metazoa</taxon>
        <taxon>Cnidaria</taxon>
        <taxon>Anthozoa</taxon>
        <taxon>Hexacorallia</taxon>
        <taxon>Actiniaria</taxon>
        <taxon>Actiniidae</taxon>
        <taxon>Actinia</taxon>
    </lineage>
</organism>
<proteinExistence type="predicted"/>
<dbReference type="OrthoDB" id="5964024at2759"/>